<proteinExistence type="predicted"/>
<feature type="compositionally biased region" description="Polar residues" evidence="1">
    <location>
        <begin position="1"/>
        <end position="72"/>
    </location>
</feature>
<reference evidence="3" key="2">
    <citation type="submission" date="2019-10" db="EMBL/GenBank/DDBJ databases">
        <authorList>
            <consortium name="NCBI Genome Project"/>
        </authorList>
    </citation>
    <scope>NUCLEOTIDE SEQUENCE</scope>
    <source>
        <strain evidence="3">NI907</strain>
    </source>
</reference>
<accession>A0A6P8AQ45</accession>
<organism evidence="2 3">
    <name type="scientific">Pyricularia grisea</name>
    <name type="common">Crabgrass-specific blast fungus</name>
    <name type="synonym">Magnaporthe grisea</name>
    <dbReference type="NCBI Taxonomy" id="148305"/>
    <lineage>
        <taxon>Eukaryota</taxon>
        <taxon>Fungi</taxon>
        <taxon>Dikarya</taxon>
        <taxon>Ascomycota</taxon>
        <taxon>Pezizomycotina</taxon>
        <taxon>Sordariomycetes</taxon>
        <taxon>Sordariomycetidae</taxon>
        <taxon>Magnaporthales</taxon>
        <taxon>Pyriculariaceae</taxon>
        <taxon>Pyricularia</taxon>
    </lineage>
</organism>
<dbReference type="Proteomes" id="UP000515153">
    <property type="component" value="Chromosome VI"/>
</dbReference>
<reference evidence="2 3" key="1">
    <citation type="journal article" date="2019" name="Mol. Biol. Evol.">
        <title>Blast fungal genomes show frequent chromosomal changes, gene gains and losses, and effector gene turnover.</title>
        <authorList>
            <person name="Gomez Luciano L.B."/>
            <person name="Jason Tsai I."/>
            <person name="Chuma I."/>
            <person name="Tosa Y."/>
            <person name="Chen Y.H."/>
            <person name="Li J.Y."/>
            <person name="Li M.Y."/>
            <person name="Jade Lu M.Y."/>
            <person name="Nakayashiki H."/>
            <person name="Li W.H."/>
        </authorList>
    </citation>
    <scope>NUCLEOTIDE SEQUENCE [LARGE SCALE GENOMIC DNA]</scope>
    <source>
        <strain evidence="2 3">NI907</strain>
    </source>
</reference>
<feature type="region of interest" description="Disordered" evidence="1">
    <location>
        <begin position="1"/>
        <end position="109"/>
    </location>
</feature>
<sequence length="167" mass="16532">MSTNTASLNAGQGAGNTYQNPNINPSTSQGTGSVNLGQQRLGGDSTNPDGASRGTTTQNDISATQLGSSLGQEASGTGASSTNGVGSNSSTIGGGDAPTSRTGGVAQQIKGAFAQGHGVGEILRGKVNSAVDTMAGDSQGMAIDKRTTTAGEREYANKEFAKKTSTD</sequence>
<dbReference type="GeneID" id="41966105"/>
<name>A0A6P8AQ45_PYRGI</name>
<feature type="compositionally biased region" description="Low complexity" evidence="1">
    <location>
        <begin position="74"/>
        <end position="91"/>
    </location>
</feature>
<protein>
    <submittedName>
        <fullName evidence="3">Uncharacterized protein</fullName>
    </submittedName>
</protein>
<evidence type="ECO:0000256" key="1">
    <source>
        <dbReference type="SAM" id="MobiDB-lite"/>
    </source>
</evidence>
<dbReference type="KEGG" id="pgri:PgNI_11229"/>
<dbReference type="RefSeq" id="XP_030977010.1">
    <property type="nucleotide sequence ID" value="XM_031131200.1"/>
</dbReference>
<evidence type="ECO:0000313" key="2">
    <source>
        <dbReference type="Proteomes" id="UP000515153"/>
    </source>
</evidence>
<dbReference type="OrthoDB" id="2590867at2759"/>
<gene>
    <name evidence="3" type="ORF">PgNI_11229</name>
</gene>
<dbReference type="AlphaFoldDB" id="A0A6P8AQ45"/>
<feature type="compositionally biased region" description="Basic and acidic residues" evidence="1">
    <location>
        <begin position="143"/>
        <end position="167"/>
    </location>
</feature>
<reference evidence="3" key="3">
    <citation type="submission" date="2025-08" db="UniProtKB">
        <authorList>
            <consortium name="RefSeq"/>
        </authorList>
    </citation>
    <scope>IDENTIFICATION</scope>
    <source>
        <strain evidence="3">NI907</strain>
    </source>
</reference>
<feature type="region of interest" description="Disordered" evidence="1">
    <location>
        <begin position="142"/>
        <end position="167"/>
    </location>
</feature>
<keyword evidence="2" id="KW-1185">Reference proteome</keyword>
<evidence type="ECO:0000313" key="3">
    <source>
        <dbReference type="RefSeq" id="XP_030977010.1"/>
    </source>
</evidence>